<dbReference type="GO" id="GO:0003746">
    <property type="term" value="F:translation elongation factor activity"/>
    <property type="evidence" value="ECO:0007669"/>
    <property type="project" value="UniProtKB-KW"/>
</dbReference>
<keyword evidence="3" id="KW-0251">Elongation factor</keyword>
<dbReference type="InterPro" id="IPR036953">
    <property type="entry name" value="GreA/GreB_C_sf"/>
</dbReference>
<dbReference type="SUPFAM" id="SSF54534">
    <property type="entry name" value="FKBP-like"/>
    <property type="match status" value="1"/>
</dbReference>
<dbReference type="InterPro" id="IPR023459">
    <property type="entry name" value="Tscrpt_elong_fac_GreA/B_fam"/>
</dbReference>
<evidence type="ECO:0000313" key="3">
    <source>
        <dbReference type="EMBL" id="MFB9211412.1"/>
    </source>
</evidence>
<keyword evidence="4" id="KW-1185">Reference proteome</keyword>
<gene>
    <name evidence="3" type="ORF">ACFFUR_06320</name>
</gene>
<dbReference type="Gene3D" id="3.10.50.30">
    <property type="entry name" value="Transcription elongation factor, GreA/GreB, C-terminal domain"/>
    <property type="match status" value="1"/>
</dbReference>
<protein>
    <submittedName>
        <fullName evidence="3">GreA/GreB family elongation factor</fullName>
    </submittedName>
</protein>
<accession>A0ABV5J3L8</accession>
<dbReference type="PANTHER" id="PTHR30437">
    <property type="entry name" value="TRANSCRIPTION ELONGATION FACTOR GREA"/>
    <property type="match status" value="1"/>
</dbReference>
<reference evidence="3 4" key="1">
    <citation type="submission" date="2024-09" db="EMBL/GenBank/DDBJ databases">
        <authorList>
            <person name="Sun Q."/>
            <person name="Mori K."/>
        </authorList>
    </citation>
    <scope>NUCLEOTIDE SEQUENCE [LARGE SCALE GENOMIC DNA]</scope>
    <source>
        <strain evidence="3 4">CECT 7682</strain>
    </source>
</reference>
<comment type="caution">
    <text evidence="3">The sequence shown here is derived from an EMBL/GenBank/DDBJ whole genome shotgun (WGS) entry which is preliminary data.</text>
</comment>
<organism evidence="3 4">
    <name type="scientific">Echinicola jeungdonensis</name>
    <dbReference type="NCBI Taxonomy" id="709343"/>
    <lineage>
        <taxon>Bacteria</taxon>
        <taxon>Pseudomonadati</taxon>
        <taxon>Bacteroidota</taxon>
        <taxon>Cytophagia</taxon>
        <taxon>Cytophagales</taxon>
        <taxon>Cyclobacteriaceae</taxon>
        <taxon>Echinicola</taxon>
    </lineage>
</organism>
<dbReference type="InterPro" id="IPR001437">
    <property type="entry name" value="Tscrpt_elong_fac_GreA/B_C"/>
</dbReference>
<feature type="domain" description="Transcription elongation factor GreA/GreB C-terminal" evidence="2">
    <location>
        <begin position="90"/>
        <end position="165"/>
    </location>
</feature>
<evidence type="ECO:0000313" key="4">
    <source>
        <dbReference type="Proteomes" id="UP001589654"/>
    </source>
</evidence>
<evidence type="ECO:0000259" key="2">
    <source>
        <dbReference type="Pfam" id="PF01272"/>
    </source>
</evidence>
<keyword evidence="3" id="KW-0648">Protein biosynthesis</keyword>
<dbReference type="PIRSF" id="PIRSF006092">
    <property type="entry name" value="GreA_GreB"/>
    <property type="match status" value="1"/>
</dbReference>
<proteinExistence type="predicted"/>
<dbReference type="EMBL" id="JBHMEW010000048">
    <property type="protein sequence ID" value="MFB9211412.1"/>
    <property type="molecule type" value="Genomic_DNA"/>
</dbReference>
<dbReference type="PANTHER" id="PTHR30437:SF4">
    <property type="entry name" value="TRANSCRIPTION ELONGATION FACTOR GREA"/>
    <property type="match status" value="1"/>
</dbReference>
<evidence type="ECO:0000256" key="1">
    <source>
        <dbReference type="SAM" id="MobiDB-lite"/>
    </source>
</evidence>
<name>A0ABV5J3L8_9BACT</name>
<sequence>MSRGFVKEDDQEEVPMVPPRADLPEGITNYVTQVGMDELLAERQMLLDERNNLDSANEKERRIASNHIKAKLQLLDARIATAKVVNLQDQPQDEIRFGATVKLKVGATKKVQTFQIVGVDEANISKGKIAFTSPLAKALIDKKVGEKAVLKLARGENVFDVLEIVYK</sequence>
<dbReference type="Proteomes" id="UP001589654">
    <property type="component" value="Unassembled WGS sequence"/>
</dbReference>
<dbReference type="RefSeq" id="WP_290246624.1">
    <property type="nucleotide sequence ID" value="NZ_JAUFQT010000001.1"/>
</dbReference>
<feature type="region of interest" description="Disordered" evidence="1">
    <location>
        <begin position="1"/>
        <end position="23"/>
    </location>
</feature>
<dbReference type="Pfam" id="PF01272">
    <property type="entry name" value="GreA_GreB"/>
    <property type="match status" value="1"/>
</dbReference>